<evidence type="ECO:0000256" key="1">
    <source>
        <dbReference type="SAM" id="SignalP"/>
    </source>
</evidence>
<feature type="domain" description="F-box associated beta-propeller type 1" evidence="2">
    <location>
        <begin position="5"/>
        <end position="194"/>
    </location>
</feature>
<dbReference type="KEGG" id="nta:107799875"/>
<feature type="chain" id="PRO_5010182885" evidence="1">
    <location>
        <begin position="21"/>
        <end position="204"/>
    </location>
</feature>
<accession>A0A1S4AP86</accession>
<dbReference type="InterPro" id="IPR017451">
    <property type="entry name" value="F-box-assoc_interact_dom"/>
</dbReference>
<dbReference type="Pfam" id="PF07734">
    <property type="entry name" value="FBA_1"/>
    <property type="match status" value="1"/>
</dbReference>
<name>A0A1S4AP86_TOBAC</name>
<keyword evidence="1" id="KW-0732">Signal</keyword>
<dbReference type="AlphaFoldDB" id="A0A1S4AP86"/>
<protein>
    <submittedName>
        <fullName evidence="3">F-box protein CPR30-like</fullName>
    </submittedName>
</protein>
<dbReference type="OrthoDB" id="1248546at2759"/>
<dbReference type="OMA" id="LNDICHG"/>
<gene>
    <name evidence="3" type="primary">LOC107799875</name>
</gene>
<dbReference type="InterPro" id="IPR006527">
    <property type="entry name" value="F-box-assoc_dom_typ1"/>
</dbReference>
<dbReference type="SUPFAM" id="SSF50965">
    <property type="entry name" value="Galactose oxidase, central domain"/>
    <property type="match status" value="1"/>
</dbReference>
<dbReference type="InterPro" id="IPR011043">
    <property type="entry name" value="Gal_Oxase/kelch_b-propeller"/>
</dbReference>
<sequence length="204" mass="23668">MGSVNGLICLLIGLDRLVLWNPSTRKFKQLPDLMPKHTDDYNFNYGFEYDEVHDDYKVVGIFCTPTHGYVCVYSLKTDSWRRLGDMQGGLLYHRSAKLVHGKFHWVTMHADGSVASIDLVEERADGWGITSIDLVDEKCRKVELPRCRGYFYLTPGVLGSELSMLCNYDRTRDDVWVMKEYGVKESWKKLYTFSYPNVLKNWSI</sequence>
<dbReference type="PaxDb" id="4097-A0A1S4AP86"/>
<dbReference type="PANTHER" id="PTHR31672:SF13">
    <property type="entry name" value="F-BOX PROTEIN CPR30-LIKE"/>
    <property type="match status" value="1"/>
</dbReference>
<dbReference type="NCBIfam" id="TIGR01640">
    <property type="entry name" value="F_box_assoc_1"/>
    <property type="match status" value="1"/>
</dbReference>
<organism evidence="3">
    <name type="scientific">Nicotiana tabacum</name>
    <name type="common">Common tobacco</name>
    <dbReference type="NCBI Taxonomy" id="4097"/>
    <lineage>
        <taxon>Eukaryota</taxon>
        <taxon>Viridiplantae</taxon>
        <taxon>Streptophyta</taxon>
        <taxon>Embryophyta</taxon>
        <taxon>Tracheophyta</taxon>
        <taxon>Spermatophyta</taxon>
        <taxon>Magnoliopsida</taxon>
        <taxon>eudicotyledons</taxon>
        <taxon>Gunneridae</taxon>
        <taxon>Pentapetalae</taxon>
        <taxon>asterids</taxon>
        <taxon>lamiids</taxon>
        <taxon>Solanales</taxon>
        <taxon>Solanaceae</taxon>
        <taxon>Nicotianoideae</taxon>
        <taxon>Nicotianeae</taxon>
        <taxon>Nicotiana</taxon>
    </lineage>
</organism>
<reference evidence="3" key="1">
    <citation type="submission" date="2025-08" db="UniProtKB">
        <authorList>
            <consortium name="RefSeq"/>
        </authorList>
    </citation>
    <scope>IDENTIFICATION</scope>
</reference>
<evidence type="ECO:0000259" key="2">
    <source>
        <dbReference type="Pfam" id="PF07734"/>
    </source>
</evidence>
<dbReference type="PANTHER" id="PTHR31672">
    <property type="entry name" value="BNACNNG10540D PROTEIN"/>
    <property type="match status" value="1"/>
</dbReference>
<dbReference type="InterPro" id="IPR050796">
    <property type="entry name" value="SCF_F-box_component"/>
</dbReference>
<proteinExistence type="predicted"/>
<evidence type="ECO:0000313" key="3">
    <source>
        <dbReference type="RefSeq" id="XP_016478496.1"/>
    </source>
</evidence>
<feature type="signal peptide" evidence="1">
    <location>
        <begin position="1"/>
        <end position="20"/>
    </location>
</feature>
<dbReference type="RefSeq" id="XP_016478496.1">
    <property type="nucleotide sequence ID" value="XM_016623010.1"/>
</dbReference>